<name>A0A7J6J2B7_COLFN</name>
<evidence type="ECO:0000259" key="3">
    <source>
        <dbReference type="PROSITE" id="PS50821"/>
    </source>
</evidence>
<dbReference type="PROSITE" id="PS50822">
    <property type="entry name" value="PIWI"/>
    <property type="match status" value="1"/>
</dbReference>
<dbReference type="InterPro" id="IPR032474">
    <property type="entry name" value="Argonaute_N"/>
</dbReference>
<dbReference type="AlphaFoldDB" id="A0A7J6J2B7"/>
<dbReference type="InterPro" id="IPR032473">
    <property type="entry name" value="Argonaute_Mid_dom"/>
</dbReference>
<dbReference type="CDD" id="cd02846">
    <property type="entry name" value="PAZ_argonaute_like"/>
    <property type="match status" value="1"/>
</dbReference>
<accession>A0A7J6J2B7</accession>
<dbReference type="Pfam" id="PF16486">
    <property type="entry name" value="ArgoN"/>
    <property type="match status" value="1"/>
</dbReference>
<dbReference type="InterPro" id="IPR036085">
    <property type="entry name" value="PAZ_dom_sf"/>
</dbReference>
<feature type="compositionally biased region" description="Basic and acidic residues" evidence="2">
    <location>
        <begin position="95"/>
        <end position="109"/>
    </location>
</feature>
<dbReference type="InterPro" id="IPR003100">
    <property type="entry name" value="PAZ_dom"/>
</dbReference>
<dbReference type="InterPro" id="IPR032472">
    <property type="entry name" value="ArgoL2"/>
</dbReference>
<evidence type="ECO:0000256" key="2">
    <source>
        <dbReference type="SAM" id="MobiDB-lite"/>
    </source>
</evidence>
<dbReference type="RefSeq" id="XP_031881930.2">
    <property type="nucleotide sequence ID" value="XM_032020989.2"/>
</dbReference>
<dbReference type="GeneID" id="43605197"/>
<feature type="compositionally biased region" description="Low complexity" evidence="2">
    <location>
        <begin position="66"/>
        <end position="83"/>
    </location>
</feature>
<evidence type="ECO:0000313" key="5">
    <source>
        <dbReference type="EMBL" id="KAF4483950.1"/>
    </source>
</evidence>
<proteinExistence type="inferred from homology"/>
<dbReference type="PANTHER" id="PTHR22891">
    <property type="entry name" value="EUKARYOTIC TRANSLATION INITIATION FACTOR 2C"/>
    <property type="match status" value="1"/>
</dbReference>
<feature type="region of interest" description="Disordered" evidence="2">
    <location>
        <begin position="44"/>
        <end position="110"/>
    </location>
</feature>
<dbReference type="CDD" id="cd04657">
    <property type="entry name" value="Piwi_ago-like"/>
    <property type="match status" value="1"/>
</dbReference>
<protein>
    <submittedName>
        <fullName evidence="5">Protein argonaute</fullName>
    </submittedName>
</protein>
<feature type="compositionally biased region" description="Polar residues" evidence="2">
    <location>
        <begin position="50"/>
        <end position="61"/>
    </location>
</feature>
<dbReference type="InterPro" id="IPR014811">
    <property type="entry name" value="ArgoL1"/>
</dbReference>
<feature type="domain" description="Piwi" evidence="4">
    <location>
        <begin position="669"/>
        <end position="977"/>
    </location>
</feature>
<dbReference type="Pfam" id="PF02171">
    <property type="entry name" value="Piwi"/>
    <property type="match status" value="1"/>
</dbReference>
<dbReference type="SUPFAM" id="SSF53098">
    <property type="entry name" value="Ribonuclease H-like"/>
    <property type="match status" value="1"/>
</dbReference>
<feature type="domain" description="PAZ" evidence="3">
    <location>
        <begin position="397"/>
        <end position="497"/>
    </location>
</feature>
<dbReference type="Pfam" id="PF02170">
    <property type="entry name" value="PAZ"/>
    <property type="match status" value="1"/>
</dbReference>
<reference evidence="5 6" key="1">
    <citation type="submission" date="2012-08" db="EMBL/GenBank/DDBJ databases">
        <authorList>
            <person name="Gan P.H.P."/>
            <person name="Ikeda K."/>
            <person name="Irieda H."/>
            <person name="Narusaka M."/>
            <person name="O'Connell R.J."/>
            <person name="Narusaka Y."/>
            <person name="Takano Y."/>
            <person name="Kubo Y."/>
            <person name="Shirasu K."/>
        </authorList>
    </citation>
    <scope>NUCLEOTIDE SEQUENCE [LARGE SCALE GENOMIC DNA]</scope>
    <source>
        <strain evidence="5 6">Nara gc5</strain>
    </source>
</reference>
<dbReference type="Proteomes" id="UP000011096">
    <property type="component" value="Unassembled WGS sequence"/>
</dbReference>
<comment type="caution">
    <text evidence="5">The sequence shown here is derived from an EMBL/GenBank/DDBJ whole genome shotgun (WGS) entry which is preliminary data.</text>
</comment>
<evidence type="ECO:0000259" key="4">
    <source>
        <dbReference type="PROSITE" id="PS50822"/>
    </source>
</evidence>
<organism evidence="5 6">
    <name type="scientific">Colletotrichum fructicola (strain Nara gc5)</name>
    <name type="common">Anthracnose fungus</name>
    <name type="synonym">Colletotrichum gloeosporioides (strain Nara gc5)</name>
    <dbReference type="NCBI Taxonomy" id="1213859"/>
    <lineage>
        <taxon>Eukaryota</taxon>
        <taxon>Fungi</taxon>
        <taxon>Dikarya</taxon>
        <taxon>Ascomycota</taxon>
        <taxon>Pezizomycotina</taxon>
        <taxon>Sordariomycetes</taxon>
        <taxon>Hypocreomycetidae</taxon>
        <taxon>Glomerellales</taxon>
        <taxon>Glomerellaceae</taxon>
        <taxon>Colletotrichum</taxon>
        <taxon>Colletotrichum gloeosporioides species complex</taxon>
    </lineage>
</organism>
<evidence type="ECO:0000256" key="1">
    <source>
        <dbReference type="RuleBase" id="RU361178"/>
    </source>
</evidence>
<dbReference type="Gene3D" id="2.170.260.10">
    <property type="entry name" value="paz domain"/>
    <property type="match status" value="1"/>
</dbReference>
<dbReference type="Pfam" id="PF16487">
    <property type="entry name" value="ArgoMid"/>
    <property type="match status" value="1"/>
</dbReference>
<sequence length="1041" mass="116733">MVYDKHLSCIYIAAVAPAFPAGIVTALAASATAITTPTSTLLQTTATATRNQPPTTNNQQPIAKMSSGSPARSRSGSQAAQRPNPFGPSMGFDPAKPEGGPEKDHKNTRIDLPAEAYTVGADRKNAGETPFAKRPGFNTAGKPCNLEVNQFRVKSWNDKATIYQYDVMISPTPMKYNVVFQKVWKHATVQAMLKKYKCLWLCDGRKLAWAPVAINRGEERLTIDLDEGLPPPKSGKPRRKDDNKFFFVIRQTKQIHLSALEAYLNNRMDWDNSVLEAMNFLDHLVRQYPTENLLSIKRNFYNEHRKKAFDLGNCIELVKGVYASVRMNQSFSGSIGRGLGLNVDVANTAFWKGNMQLHMFVRSFLETCDKRWKNQSPDDIARLLAPVRQNSKNGAVFVMSDAFKHLRKLAKLRFTPRHRGKEDWAKVYVIKAIAFGQDYGERGATANNIKFTNNGEEMTVAEYFQKTYGFKLQFPNWPLIETQKAGFFPMEVCIIKPMQRYPYKLGPDETAMMIKGAVTRPNVRKADIMEAKAQLAWKDDPYLKQYGVVFDEAMAKTQGCLLEPPKIQYANNVVSPMFAGRWDLRGKKFWVGNRQPLQSWGILILEDSTRKPAADQFVKMFKQTYTGHGGKILKDAVVIDSESRQGDMALALANGYKAIKKATGMTPQLIFCVLRFNNAGSYERIKKSADCRFGVLTQCVLARHVEKNQGQYHSNVAMKVNAKLGGITCRIPNQKLGPNSKAPAFFERVTMMIGVDVSHATPGIDAPSMATMTMSMDQDATFYAAAVDTNGYRVEMLSPVNTRNFLARLMPTWHKRMGHPAPPPHIIYFRDGVSEGQYAQVLEYEIGTLKAIFKEKYPGATLPRFTVIVATKRHHVRFFPQQGDKNGNPLPGTLLEKEVCHPFWWDFYLCSHVAIQGTARPVHYTVLVDEANMKPNDLQKMIYGQCYQYARSTTPVSLHPAIYYADLAAGRARAHENIATSQGFRSGPKAAEMVEEYGARGQSMFDGDRPTEALQLLPLGGASGDADPASTEMFRNTMWYI</sequence>
<dbReference type="InterPro" id="IPR036397">
    <property type="entry name" value="RNaseH_sf"/>
</dbReference>
<dbReference type="SMART" id="SM01163">
    <property type="entry name" value="DUF1785"/>
    <property type="match status" value="1"/>
</dbReference>
<dbReference type="Pfam" id="PF08699">
    <property type="entry name" value="ArgoL1"/>
    <property type="match status" value="1"/>
</dbReference>
<comment type="similarity">
    <text evidence="1">Belongs to the argonaute family.</text>
</comment>
<dbReference type="Gene3D" id="3.40.50.2300">
    <property type="match status" value="1"/>
</dbReference>
<dbReference type="SMART" id="SM00950">
    <property type="entry name" value="Piwi"/>
    <property type="match status" value="1"/>
</dbReference>
<dbReference type="OrthoDB" id="10252740at2759"/>
<dbReference type="SUPFAM" id="SSF101690">
    <property type="entry name" value="PAZ domain"/>
    <property type="match status" value="1"/>
</dbReference>
<dbReference type="GO" id="GO:0003723">
    <property type="term" value="F:RNA binding"/>
    <property type="evidence" value="ECO:0007669"/>
    <property type="project" value="InterPro"/>
</dbReference>
<dbReference type="EMBL" id="ANPB02000004">
    <property type="protein sequence ID" value="KAF4483950.1"/>
    <property type="molecule type" value="Genomic_DNA"/>
</dbReference>
<dbReference type="InterPro" id="IPR045246">
    <property type="entry name" value="Piwi_ago-like"/>
</dbReference>
<dbReference type="InterPro" id="IPR012337">
    <property type="entry name" value="RNaseH-like_sf"/>
</dbReference>
<dbReference type="InParanoid" id="A0A7J6J2B7"/>
<evidence type="ECO:0000313" key="6">
    <source>
        <dbReference type="Proteomes" id="UP000011096"/>
    </source>
</evidence>
<dbReference type="InterPro" id="IPR003165">
    <property type="entry name" value="Piwi"/>
</dbReference>
<reference evidence="5 6" key="2">
    <citation type="submission" date="2020-04" db="EMBL/GenBank/DDBJ databases">
        <title>Genome sequencing and assembly of multiple isolates from the Colletotrichum gloeosporioides species complex.</title>
        <authorList>
            <person name="Gan P."/>
            <person name="Shirasu K."/>
        </authorList>
    </citation>
    <scope>NUCLEOTIDE SEQUENCE [LARGE SCALE GENOMIC DNA]</scope>
    <source>
        <strain evidence="5 6">Nara gc5</strain>
    </source>
</reference>
<dbReference type="SMART" id="SM00949">
    <property type="entry name" value="PAZ"/>
    <property type="match status" value="1"/>
</dbReference>
<gene>
    <name evidence="5" type="primary">ago1</name>
    <name evidence="5" type="ORF">CGGC5_v007943</name>
</gene>
<dbReference type="Gene3D" id="3.30.420.10">
    <property type="entry name" value="Ribonuclease H-like superfamily/Ribonuclease H"/>
    <property type="match status" value="1"/>
</dbReference>
<keyword evidence="6" id="KW-1185">Reference proteome</keyword>
<dbReference type="PROSITE" id="PS50821">
    <property type="entry name" value="PAZ"/>
    <property type="match status" value="1"/>
</dbReference>
<dbReference type="Pfam" id="PF16488">
    <property type="entry name" value="ArgoL2"/>
    <property type="match status" value="1"/>
</dbReference>